<accession>A0ABN7S2M8</accession>
<feature type="compositionally biased region" description="Basic and acidic residues" evidence="1">
    <location>
        <begin position="146"/>
        <end position="159"/>
    </location>
</feature>
<dbReference type="EMBL" id="OU015568">
    <property type="protein sequence ID" value="CAG5086860.1"/>
    <property type="molecule type" value="Genomic_DNA"/>
</dbReference>
<feature type="compositionally biased region" description="Low complexity" evidence="1">
    <location>
        <begin position="11"/>
        <end position="20"/>
    </location>
</feature>
<feature type="compositionally biased region" description="Polar residues" evidence="1">
    <location>
        <begin position="1"/>
        <end position="10"/>
    </location>
</feature>
<sequence length="703" mass="80634">MSAIDNVTQEDSAVSASAVSISAWDARKAQSFIGEGQERRYEAMKKPIAEDESSEESQVTEIPDDESETAMSAVSTRTVTSCRYRGRGRGRVMKSDRDDLPGTGLGRGGFSRGVIRAGIGRGRARPDDVVSVIEGDLSRVSLATKNESKVENGRGRSETEEVGPPDVNNRRPHVTGVKKENNTFTYNFDNIADLEFPRTVIDPRIQNVETCSMMGQLDSDDNEEGSKMFEQDDSEAGPSPQPAITRAESVCSLRDNFQYEESIDDYCESVSKVDISPQREPEKHQSLMPSRRRKTPPASPVVPKFGQNLIPRRVNRVPVVRRKIDNGPTESRQEKINFYKKKAESSRITEEEGEKEFHRPQSSAFRRSDYDSRDFTPLPTVQFQRGPMESKEEPPKEVKAVKREVEIVEPTVDTFRGFAHENDYQSEGREPRLLPAYQHLLNEYEKIVSIVIHVETKREERSLMNKSPHIDKVQRSIEAFKWRLYEEQQTFYQAPTVDYGPVIDLKEFKYEQTSEKRERQFPTEKVISVDVEKVLRDSQVRFQLKFKDVGEINIFFFRKSIDETELILFEAYPSHNFTGKTQFGMEIIPNKKYRDSKKKAKQFVFGNEMTNAMPMREIYIDSKFNKYFFDHNSTFTANIYVIGFEVYVSPCVRVVQLLQESQKQFRRGVKDYIDFINSPRDVHDDLVAVGDDSSDSEEFSSSS</sequence>
<gene>
    <name evidence="2" type="ORF">OKIOD_LOCUS2943</name>
</gene>
<reference evidence="2 3" key="1">
    <citation type="submission" date="2021-04" db="EMBL/GenBank/DDBJ databases">
        <authorList>
            <person name="Bliznina A."/>
        </authorList>
    </citation>
    <scope>NUCLEOTIDE SEQUENCE [LARGE SCALE GENOMIC DNA]</scope>
</reference>
<dbReference type="Proteomes" id="UP001158576">
    <property type="component" value="Chromosome PAR"/>
</dbReference>
<feature type="region of interest" description="Disordered" evidence="1">
    <location>
        <begin position="144"/>
        <end position="174"/>
    </location>
</feature>
<feature type="region of interest" description="Disordered" evidence="1">
    <location>
        <begin position="1"/>
        <end position="20"/>
    </location>
</feature>
<feature type="compositionally biased region" description="Basic and acidic residues" evidence="1">
    <location>
        <begin position="388"/>
        <end position="400"/>
    </location>
</feature>
<protein>
    <submittedName>
        <fullName evidence="2">Oidioi.mRNA.OKI2018_I69.PAR.g11385.t1.cds</fullName>
    </submittedName>
</protein>
<evidence type="ECO:0000313" key="2">
    <source>
        <dbReference type="EMBL" id="CAG5086860.1"/>
    </source>
</evidence>
<feature type="region of interest" description="Disordered" evidence="1">
    <location>
        <begin position="341"/>
        <end position="400"/>
    </location>
</feature>
<feature type="compositionally biased region" description="Basic and acidic residues" evidence="1">
    <location>
        <begin position="341"/>
        <end position="359"/>
    </location>
</feature>
<feature type="region of interest" description="Disordered" evidence="1">
    <location>
        <begin position="273"/>
        <end position="305"/>
    </location>
</feature>
<organism evidence="2 3">
    <name type="scientific">Oikopleura dioica</name>
    <name type="common">Tunicate</name>
    <dbReference type="NCBI Taxonomy" id="34765"/>
    <lineage>
        <taxon>Eukaryota</taxon>
        <taxon>Metazoa</taxon>
        <taxon>Chordata</taxon>
        <taxon>Tunicata</taxon>
        <taxon>Appendicularia</taxon>
        <taxon>Copelata</taxon>
        <taxon>Oikopleuridae</taxon>
        <taxon>Oikopleura</taxon>
    </lineage>
</organism>
<feature type="region of interest" description="Disordered" evidence="1">
    <location>
        <begin position="38"/>
        <end position="105"/>
    </location>
</feature>
<evidence type="ECO:0000313" key="3">
    <source>
        <dbReference type="Proteomes" id="UP001158576"/>
    </source>
</evidence>
<evidence type="ECO:0000256" key="1">
    <source>
        <dbReference type="SAM" id="MobiDB-lite"/>
    </source>
</evidence>
<feature type="region of interest" description="Disordered" evidence="1">
    <location>
        <begin position="216"/>
        <end position="242"/>
    </location>
</feature>
<keyword evidence="3" id="KW-1185">Reference proteome</keyword>
<feature type="compositionally biased region" description="Polar residues" evidence="1">
    <location>
        <begin position="69"/>
        <end position="81"/>
    </location>
</feature>
<proteinExistence type="predicted"/>
<name>A0ABN7S2M8_OIKDI</name>
<feature type="compositionally biased region" description="Basic and acidic residues" evidence="1">
    <location>
        <begin position="38"/>
        <end position="49"/>
    </location>
</feature>